<name>A0A212FKA4_DANPL</name>
<comment type="caution">
    <text evidence="2">The sequence shown here is derived from an EMBL/GenBank/DDBJ whole genome shotgun (WGS) entry which is preliminary data.</text>
</comment>
<organism evidence="2 3">
    <name type="scientific">Danaus plexippus plexippus</name>
    <dbReference type="NCBI Taxonomy" id="278856"/>
    <lineage>
        <taxon>Eukaryota</taxon>
        <taxon>Metazoa</taxon>
        <taxon>Ecdysozoa</taxon>
        <taxon>Arthropoda</taxon>
        <taxon>Hexapoda</taxon>
        <taxon>Insecta</taxon>
        <taxon>Pterygota</taxon>
        <taxon>Neoptera</taxon>
        <taxon>Endopterygota</taxon>
        <taxon>Lepidoptera</taxon>
        <taxon>Glossata</taxon>
        <taxon>Ditrysia</taxon>
        <taxon>Papilionoidea</taxon>
        <taxon>Nymphalidae</taxon>
        <taxon>Danainae</taxon>
        <taxon>Danaini</taxon>
        <taxon>Danaina</taxon>
        <taxon>Danaus</taxon>
        <taxon>Danaus</taxon>
    </lineage>
</organism>
<sequence length="93" mass="11071">MHDGRKEDFAWESSVKLTLVGSEDLGMYLEEREREGRKRKWQEGKMRREELEEKEQRKMPPKKVMAFYGFTVVEFKNLSVAKYPGGSSFECRM</sequence>
<evidence type="ECO:0000313" key="3">
    <source>
        <dbReference type="Proteomes" id="UP000007151"/>
    </source>
</evidence>
<dbReference type="Proteomes" id="UP000007151">
    <property type="component" value="Unassembled WGS sequence"/>
</dbReference>
<dbReference type="KEGG" id="dpl:KGM_212480"/>
<dbReference type="InParanoid" id="A0A212FKA4"/>
<evidence type="ECO:0000256" key="1">
    <source>
        <dbReference type="SAM" id="MobiDB-lite"/>
    </source>
</evidence>
<accession>A0A212FKA4</accession>
<dbReference type="AlphaFoldDB" id="A0A212FKA4"/>
<gene>
    <name evidence="2" type="ORF">KGM_212480</name>
</gene>
<protein>
    <submittedName>
        <fullName evidence="2">Uncharacterized protein</fullName>
    </submittedName>
</protein>
<proteinExistence type="predicted"/>
<feature type="region of interest" description="Disordered" evidence="1">
    <location>
        <begin position="33"/>
        <end position="56"/>
    </location>
</feature>
<evidence type="ECO:0000313" key="2">
    <source>
        <dbReference type="EMBL" id="OWR54171.1"/>
    </source>
</evidence>
<dbReference type="EMBL" id="AGBW02008086">
    <property type="protein sequence ID" value="OWR54171.1"/>
    <property type="molecule type" value="Genomic_DNA"/>
</dbReference>
<keyword evidence="3" id="KW-1185">Reference proteome</keyword>
<reference evidence="2 3" key="1">
    <citation type="journal article" date="2011" name="Cell">
        <title>The monarch butterfly genome yields insights into long-distance migration.</title>
        <authorList>
            <person name="Zhan S."/>
            <person name="Merlin C."/>
            <person name="Boore J.L."/>
            <person name="Reppert S.M."/>
        </authorList>
    </citation>
    <scope>NUCLEOTIDE SEQUENCE [LARGE SCALE GENOMIC DNA]</scope>
    <source>
        <strain evidence="2">F-2</strain>
    </source>
</reference>